<evidence type="ECO:0000313" key="1">
    <source>
        <dbReference type="EMBL" id="CAL5221949.1"/>
    </source>
</evidence>
<dbReference type="EMBL" id="CAXHTA020000006">
    <property type="protein sequence ID" value="CAL5221949.1"/>
    <property type="molecule type" value="Genomic_DNA"/>
</dbReference>
<comment type="caution">
    <text evidence="1">The sequence shown here is derived from an EMBL/GenBank/DDBJ whole genome shotgun (WGS) entry which is preliminary data.</text>
</comment>
<keyword evidence="2" id="KW-1185">Reference proteome</keyword>
<reference evidence="1 2" key="1">
    <citation type="submission" date="2024-06" db="EMBL/GenBank/DDBJ databases">
        <authorList>
            <person name="Kraege A."/>
            <person name="Thomma B."/>
        </authorList>
    </citation>
    <scope>NUCLEOTIDE SEQUENCE [LARGE SCALE GENOMIC DNA]</scope>
</reference>
<dbReference type="InterPro" id="IPR052980">
    <property type="entry name" value="Crinkler_effector"/>
</dbReference>
<accession>A0ABP1FPT6</accession>
<protein>
    <submittedName>
        <fullName evidence="1">G4226 protein</fullName>
    </submittedName>
</protein>
<dbReference type="Proteomes" id="UP001497392">
    <property type="component" value="Unassembled WGS sequence"/>
</dbReference>
<dbReference type="PANTHER" id="PTHR33129">
    <property type="entry name" value="PROTEIN KINASE DOMAIN-CONTAINING PROTEIN-RELATED"/>
    <property type="match status" value="1"/>
</dbReference>
<dbReference type="PANTHER" id="PTHR33129:SF1">
    <property type="entry name" value="ATP-BINDING PROTEIN"/>
    <property type="match status" value="1"/>
</dbReference>
<sequence>MVRSIEDEVIKMRAELEEADDKALRARNVGDRDKWILWLRESQQLREKMLQLMEEQVAAQPGAYLRASPQPAMQKLWDQLQAVQQLTKTGIAHFLDLGSDAQFSDRVPHGRLLVPECYVGLSKELHDYLMGPGHIFIVVGSPGIGKGLFLCYLMWELARLKRTFIYEKRDAETLVLFTPTGVFEGPLTAFRAELDDAQTWYLVDGHMPMVVKAKTVLVTPPDWDVWKDTIKRADCIWRYMPTWDPEEIETARQCIFNSQPKTEVDDRLKRWGGVPLYVLQRTDPANQAMLEDALNSCRLSNLVRCMTDLSHASGSTHMLLH</sequence>
<organism evidence="1 2">
    <name type="scientific">Coccomyxa viridis</name>
    <dbReference type="NCBI Taxonomy" id="1274662"/>
    <lineage>
        <taxon>Eukaryota</taxon>
        <taxon>Viridiplantae</taxon>
        <taxon>Chlorophyta</taxon>
        <taxon>core chlorophytes</taxon>
        <taxon>Trebouxiophyceae</taxon>
        <taxon>Trebouxiophyceae incertae sedis</taxon>
        <taxon>Coccomyxaceae</taxon>
        <taxon>Coccomyxa</taxon>
    </lineage>
</organism>
<name>A0ABP1FPT6_9CHLO</name>
<proteinExistence type="predicted"/>
<evidence type="ECO:0000313" key="2">
    <source>
        <dbReference type="Proteomes" id="UP001497392"/>
    </source>
</evidence>
<gene>
    <name evidence="1" type="primary">g4226</name>
    <name evidence="1" type="ORF">VP750_LOCUS3608</name>
</gene>